<dbReference type="Proteomes" id="UP000053789">
    <property type="component" value="Unassembled WGS sequence"/>
</dbReference>
<organism evidence="1 2">
    <name type="scientific">Cladophialophora bantiana (strain ATCC 10958 / CBS 173.52 / CDC B-1940 / NIH 8579)</name>
    <name type="common">Xylohypha bantiana</name>
    <dbReference type="NCBI Taxonomy" id="1442370"/>
    <lineage>
        <taxon>Eukaryota</taxon>
        <taxon>Fungi</taxon>
        <taxon>Dikarya</taxon>
        <taxon>Ascomycota</taxon>
        <taxon>Pezizomycotina</taxon>
        <taxon>Eurotiomycetes</taxon>
        <taxon>Chaetothyriomycetidae</taxon>
        <taxon>Chaetothyriales</taxon>
        <taxon>Herpotrichiellaceae</taxon>
        <taxon>Cladophialophora</taxon>
    </lineage>
</organism>
<proteinExistence type="predicted"/>
<protein>
    <submittedName>
        <fullName evidence="1">Uncharacterized protein</fullName>
    </submittedName>
</protein>
<dbReference type="AlphaFoldDB" id="A0A0D2E922"/>
<sequence>MARDRDKSTPAHLSYASGQYGVAHVILDPTQRKMHLPHGPAEHYQTDLINAKGKAGRPFCIWPPKRNRRDDVKWLLGLKASRTFYPTKN</sequence>
<name>A0A0D2E922_CLAB1</name>
<evidence type="ECO:0000313" key="2">
    <source>
        <dbReference type="Proteomes" id="UP000053789"/>
    </source>
</evidence>
<gene>
    <name evidence="1" type="ORF">Z519_12795</name>
</gene>
<dbReference type="RefSeq" id="XP_016613280.1">
    <property type="nucleotide sequence ID" value="XM_016770500.1"/>
</dbReference>
<dbReference type="VEuPathDB" id="FungiDB:Z519_12795"/>
<dbReference type="EMBL" id="KN847015">
    <property type="protein sequence ID" value="KIW86611.1"/>
    <property type="molecule type" value="Genomic_DNA"/>
</dbReference>
<keyword evidence="2" id="KW-1185">Reference proteome</keyword>
<dbReference type="OrthoDB" id="366390at2759"/>
<dbReference type="GeneID" id="27705723"/>
<accession>A0A0D2E922</accession>
<dbReference type="HOGENOM" id="CLU_2454537_0_0_1"/>
<evidence type="ECO:0000313" key="1">
    <source>
        <dbReference type="EMBL" id="KIW86611.1"/>
    </source>
</evidence>
<reference evidence="1" key="1">
    <citation type="submission" date="2015-01" db="EMBL/GenBank/DDBJ databases">
        <title>The Genome Sequence of Cladophialophora bantiana CBS 173.52.</title>
        <authorList>
            <consortium name="The Broad Institute Genomics Platform"/>
            <person name="Cuomo C."/>
            <person name="de Hoog S."/>
            <person name="Gorbushina A."/>
            <person name="Stielow B."/>
            <person name="Teixiera M."/>
            <person name="Abouelleil A."/>
            <person name="Chapman S.B."/>
            <person name="Priest M."/>
            <person name="Young S.K."/>
            <person name="Wortman J."/>
            <person name="Nusbaum C."/>
            <person name="Birren B."/>
        </authorList>
    </citation>
    <scope>NUCLEOTIDE SEQUENCE [LARGE SCALE GENOMIC DNA]</scope>
    <source>
        <strain evidence="1">CBS 173.52</strain>
    </source>
</reference>